<dbReference type="RefSeq" id="WP_094571488.1">
    <property type="nucleotide sequence ID" value="NZ_CP022743.1"/>
</dbReference>
<dbReference type="InterPro" id="IPR011577">
    <property type="entry name" value="Cyt_b561_bac/Ni-Hgenase"/>
</dbReference>
<evidence type="ECO:0000256" key="3">
    <source>
        <dbReference type="ARBA" id="ARBA00022692"/>
    </source>
</evidence>
<keyword evidence="3 6" id="KW-0812">Transmembrane</keyword>
<evidence type="ECO:0000313" key="9">
    <source>
        <dbReference type="Proteomes" id="UP000215002"/>
    </source>
</evidence>
<dbReference type="SUPFAM" id="SSF81342">
    <property type="entry name" value="Transmembrane di-heme cytochromes"/>
    <property type="match status" value="1"/>
</dbReference>
<sequence>MGNGQHKRWVKSAHFIITLSFLALTVSGYVILMSHPRLYWGKAGNDLTPALFELPISRNYHHGGWEKRIQFKHLANSQISAVRTYNIFNQNGWGRSTHFLAAWFLVITGLIYLFTGIFSGYFRSNLAPQTRELSFRLFWQDFLSHFRKQAYTGGQYGLLQKITYLAVIFFLFPVVILTGFTMSPAITASYPFLLKIFFGHQSARTIHFFSASALLLFLLVHVVMVVRSGFKRNVLAITFSS</sequence>
<dbReference type="KEGG" id="muc:MuYL_3389"/>
<evidence type="ECO:0000259" key="7">
    <source>
        <dbReference type="Pfam" id="PF01292"/>
    </source>
</evidence>
<protein>
    <submittedName>
        <fullName evidence="8">Cytochrome b561</fullName>
    </submittedName>
</protein>
<feature type="transmembrane region" description="Helical" evidence="6">
    <location>
        <begin position="162"/>
        <end position="186"/>
    </location>
</feature>
<dbReference type="GO" id="GO:0005886">
    <property type="term" value="C:plasma membrane"/>
    <property type="evidence" value="ECO:0007669"/>
    <property type="project" value="UniProtKB-SubCell"/>
</dbReference>
<evidence type="ECO:0000256" key="4">
    <source>
        <dbReference type="ARBA" id="ARBA00022989"/>
    </source>
</evidence>
<dbReference type="Proteomes" id="UP000215002">
    <property type="component" value="Chromosome"/>
</dbReference>
<accession>A0A223NZZ4</accession>
<dbReference type="Pfam" id="PF01292">
    <property type="entry name" value="Ni_hydr_CYTB"/>
    <property type="match status" value="1"/>
</dbReference>
<keyword evidence="2" id="KW-1003">Cell membrane</keyword>
<dbReference type="PANTHER" id="PTHR30485:SF1">
    <property type="entry name" value="CYTOCHROME YDHU-RELATED"/>
    <property type="match status" value="1"/>
</dbReference>
<organism evidence="8 9">
    <name type="scientific">Mucilaginibacter xinganensis</name>
    <dbReference type="NCBI Taxonomy" id="1234841"/>
    <lineage>
        <taxon>Bacteria</taxon>
        <taxon>Pseudomonadati</taxon>
        <taxon>Bacteroidota</taxon>
        <taxon>Sphingobacteriia</taxon>
        <taxon>Sphingobacteriales</taxon>
        <taxon>Sphingobacteriaceae</taxon>
        <taxon>Mucilaginibacter</taxon>
    </lineage>
</organism>
<dbReference type="GO" id="GO:0020037">
    <property type="term" value="F:heme binding"/>
    <property type="evidence" value="ECO:0007669"/>
    <property type="project" value="TreeGrafter"/>
</dbReference>
<dbReference type="OrthoDB" id="197262at2"/>
<evidence type="ECO:0000256" key="5">
    <source>
        <dbReference type="ARBA" id="ARBA00023136"/>
    </source>
</evidence>
<name>A0A223NZZ4_9SPHI</name>
<dbReference type="GO" id="GO:0009055">
    <property type="term" value="F:electron transfer activity"/>
    <property type="evidence" value="ECO:0007669"/>
    <property type="project" value="InterPro"/>
</dbReference>
<dbReference type="EMBL" id="CP022743">
    <property type="protein sequence ID" value="ASU35274.1"/>
    <property type="molecule type" value="Genomic_DNA"/>
</dbReference>
<dbReference type="PANTHER" id="PTHR30485">
    <property type="entry name" value="NI/FE-HYDROGENASE 1 B-TYPE CYTOCHROME SUBUNIT"/>
    <property type="match status" value="1"/>
</dbReference>
<reference evidence="8 9" key="1">
    <citation type="submission" date="2017-08" db="EMBL/GenBank/DDBJ databases">
        <title>Complete genome sequence of Mucilaginibacter sp. strain BJC16-A31.</title>
        <authorList>
            <consortium name="Henan University of Science and Technology"/>
            <person name="You X."/>
        </authorList>
    </citation>
    <scope>NUCLEOTIDE SEQUENCE [LARGE SCALE GENOMIC DNA]</scope>
    <source>
        <strain evidence="8 9">BJC16-A31</strain>
    </source>
</reference>
<evidence type="ECO:0000256" key="1">
    <source>
        <dbReference type="ARBA" id="ARBA00004651"/>
    </source>
</evidence>
<evidence type="ECO:0000313" key="8">
    <source>
        <dbReference type="EMBL" id="ASU35274.1"/>
    </source>
</evidence>
<keyword evidence="5 6" id="KW-0472">Membrane</keyword>
<dbReference type="AlphaFoldDB" id="A0A223NZZ4"/>
<feature type="domain" description="Cytochrome b561 bacterial/Ni-hydrogenase" evidence="7">
    <location>
        <begin position="6"/>
        <end position="233"/>
    </location>
</feature>
<dbReference type="GO" id="GO:0022904">
    <property type="term" value="P:respiratory electron transport chain"/>
    <property type="evidence" value="ECO:0007669"/>
    <property type="project" value="InterPro"/>
</dbReference>
<keyword evidence="4 6" id="KW-1133">Transmembrane helix</keyword>
<gene>
    <name evidence="8" type="ORF">MuYL_3389</name>
</gene>
<keyword evidence="9" id="KW-1185">Reference proteome</keyword>
<feature type="transmembrane region" description="Helical" evidence="6">
    <location>
        <begin position="12"/>
        <end position="32"/>
    </location>
</feature>
<comment type="subcellular location">
    <subcellularLocation>
        <location evidence="1">Cell membrane</location>
        <topology evidence="1">Multi-pass membrane protein</topology>
    </subcellularLocation>
</comment>
<feature type="transmembrane region" description="Helical" evidence="6">
    <location>
        <begin position="100"/>
        <end position="122"/>
    </location>
</feature>
<evidence type="ECO:0000256" key="6">
    <source>
        <dbReference type="SAM" id="Phobius"/>
    </source>
</evidence>
<dbReference type="InterPro" id="IPR016174">
    <property type="entry name" value="Di-haem_cyt_TM"/>
</dbReference>
<dbReference type="InterPro" id="IPR051542">
    <property type="entry name" value="Hydrogenase_cytochrome"/>
</dbReference>
<proteinExistence type="predicted"/>
<feature type="transmembrane region" description="Helical" evidence="6">
    <location>
        <begin position="206"/>
        <end position="226"/>
    </location>
</feature>
<dbReference type="Gene3D" id="1.20.950.20">
    <property type="entry name" value="Transmembrane di-heme cytochromes, Chain C"/>
    <property type="match status" value="1"/>
</dbReference>
<evidence type="ECO:0000256" key="2">
    <source>
        <dbReference type="ARBA" id="ARBA00022475"/>
    </source>
</evidence>